<dbReference type="InterPro" id="IPR002602">
    <property type="entry name" value="DB"/>
</dbReference>
<evidence type="ECO:0000259" key="3">
    <source>
        <dbReference type="Pfam" id="PF01682"/>
    </source>
</evidence>
<evidence type="ECO:0000256" key="1">
    <source>
        <dbReference type="SAM" id="MobiDB-lite"/>
    </source>
</evidence>
<keyword evidence="4" id="KW-1185">Reference proteome</keyword>
<name>A0A914I7M4_GLORO</name>
<dbReference type="Pfam" id="PF01682">
    <property type="entry name" value="DB"/>
    <property type="match status" value="1"/>
</dbReference>
<feature type="region of interest" description="Disordered" evidence="1">
    <location>
        <begin position="201"/>
        <end position="316"/>
    </location>
</feature>
<proteinExistence type="predicted"/>
<dbReference type="Proteomes" id="UP000887572">
    <property type="component" value="Unplaced"/>
</dbReference>
<feature type="region of interest" description="Disordered" evidence="1">
    <location>
        <begin position="429"/>
        <end position="450"/>
    </location>
</feature>
<evidence type="ECO:0000313" key="5">
    <source>
        <dbReference type="WBParaSite" id="Gr19_v10_g7382.t2"/>
    </source>
</evidence>
<reference evidence="5" key="1">
    <citation type="submission" date="2022-11" db="UniProtKB">
        <authorList>
            <consortium name="WormBaseParasite"/>
        </authorList>
    </citation>
    <scope>IDENTIFICATION</scope>
</reference>
<feature type="compositionally biased region" description="Low complexity" evidence="1">
    <location>
        <begin position="252"/>
        <end position="309"/>
    </location>
</feature>
<feature type="signal peptide" evidence="2">
    <location>
        <begin position="1"/>
        <end position="30"/>
    </location>
</feature>
<feature type="compositionally biased region" description="Polar residues" evidence="1">
    <location>
        <begin position="390"/>
        <end position="399"/>
    </location>
</feature>
<feature type="chain" id="PRO_5037318137" description="Domain of unknown function DB domain-containing protein" evidence="2">
    <location>
        <begin position="31"/>
        <end position="611"/>
    </location>
</feature>
<feature type="region of interest" description="Disordered" evidence="1">
    <location>
        <begin position="390"/>
        <end position="412"/>
    </location>
</feature>
<feature type="region of interest" description="Disordered" evidence="1">
    <location>
        <begin position="105"/>
        <end position="153"/>
    </location>
</feature>
<protein>
    <recommendedName>
        <fullName evidence="3">Domain of unknown function DB domain-containing protein</fullName>
    </recommendedName>
</protein>
<evidence type="ECO:0000256" key="2">
    <source>
        <dbReference type="SAM" id="SignalP"/>
    </source>
</evidence>
<feature type="compositionally biased region" description="Basic and acidic residues" evidence="1">
    <location>
        <begin position="111"/>
        <end position="128"/>
    </location>
</feature>
<dbReference type="PANTHER" id="PTHR46705:SF2">
    <property type="entry name" value="DOMAIN OF UNKNOWN FUNCTION DB DOMAIN-CONTAINING PROTEIN"/>
    <property type="match status" value="1"/>
</dbReference>
<organism evidence="4 5">
    <name type="scientific">Globodera rostochiensis</name>
    <name type="common">Golden nematode worm</name>
    <name type="synonym">Heterodera rostochiensis</name>
    <dbReference type="NCBI Taxonomy" id="31243"/>
    <lineage>
        <taxon>Eukaryota</taxon>
        <taxon>Metazoa</taxon>
        <taxon>Ecdysozoa</taxon>
        <taxon>Nematoda</taxon>
        <taxon>Chromadorea</taxon>
        <taxon>Rhabditida</taxon>
        <taxon>Tylenchina</taxon>
        <taxon>Tylenchomorpha</taxon>
        <taxon>Tylenchoidea</taxon>
        <taxon>Heteroderidae</taxon>
        <taxon>Heteroderinae</taxon>
        <taxon>Globodera</taxon>
    </lineage>
</organism>
<dbReference type="PANTHER" id="PTHR46705">
    <property type="entry name" value="PROTEIN CBG09805"/>
    <property type="match status" value="1"/>
</dbReference>
<sequence length="611" mass="65327">MISAGDRPALHSDQLLLLLLLRLGCQQASSNLLFCCCCARRLRNRKSTSSQPAAGLSQPARANVLSVVHFADQHFDSQWLPQQTASWVPWQQQQQVVQQPWVNNNNHHHHHVDDHHPPPVHHDEDDHHHPHHHHHHFQQHYPPIRNGNNDNQQQQQAVIPYWQEQFSPLGADLAAASSSSPEFQEELPELYKPPIIQHVQTVGQHPQQQQQQNDGSRKTPNGSGGGSVNNAIFTHQQRQQQQSSAATGTVQPTGAGLPAQPTGAGPAAQPTGAGLPAQPTGAGPAAQPTGAGLPAQPTGAGPAAQPTGAVSAAQSTGAVSAAQPTGAVSAAQPTGAGSASAAQRAALNNILRRIIPAVRLPPNTAVAAEKDFVANDGGNDGIREVCDETTCTSGASSSEFDLPPPPPPSRFLPDVEKARIAEHLRHKGLSTPRDGVASDAIPSEEPSKFGTLLSTTVPTISTETAATTTPAPARLLTTTTATTPSQKTPNESFLHCCRAKRVPKICESRCNFEVLNKKTLTALFLNTDKCPSEYGLELFTCAAQDSDHSECCKAKRVQRTAAGNKCLAFCNLSPEAPRVQADASYLPCWAVLNEIKNCFRDKLTAHDSKKF</sequence>
<feature type="compositionally biased region" description="Basic residues" evidence="1">
    <location>
        <begin position="129"/>
        <end position="138"/>
    </location>
</feature>
<feature type="domain" description="Domain of unknown function DB" evidence="3">
    <location>
        <begin position="496"/>
        <end position="599"/>
    </location>
</feature>
<keyword evidence="2" id="KW-0732">Signal</keyword>
<evidence type="ECO:0000313" key="4">
    <source>
        <dbReference type="Proteomes" id="UP000887572"/>
    </source>
</evidence>
<dbReference type="WBParaSite" id="Gr19_v10_g7382.t2">
    <property type="protein sequence ID" value="Gr19_v10_g7382.t2"/>
    <property type="gene ID" value="Gr19_v10_g7382"/>
</dbReference>
<accession>A0A914I7M4</accession>
<feature type="compositionally biased region" description="Low complexity" evidence="1">
    <location>
        <begin position="201"/>
        <end position="212"/>
    </location>
</feature>
<dbReference type="AlphaFoldDB" id="A0A914I7M4"/>